<dbReference type="EMBL" id="VTPC01086859">
    <property type="protein sequence ID" value="KAF2886684.1"/>
    <property type="molecule type" value="Genomic_DNA"/>
</dbReference>
<reference evidence="1" key="1">
    <citation type="submission" date="2019-08" db="EMBL/GenBank/DDBJ databases">
        <title>The genome of the North American firefly Photinus pyralis.</title>
        <authorList>
            <consortium name="Photinus pyralis genome working group"/>
            <person name="Fallon T.R."/>
            <person name="Sander Lower S.E."/>
            <person name="Weng J.-K."/>
        </authorList>
    </citation>
    <scope>NUCLEOTIDE SEQUENCE</scope>
    <source>
        <strain evidence="1">TRF0915ILg1</strain>
        <tissue evidence="1">Whole body</tissue>
    </source>
</reference>
<dbReference type="Proteomes" id="UP000801492">
    <property type="component" value="Unassembled WGS sequence"/>
</dbReference>
<accession>A0A8K0CI48</accession>
<evidence type="ECO:0000313" key="2">
    <source>
        <dbReference type="Proteomes" id="UP000801492"/>
    </source>
</evidence>
<keyword evidence="2" id="KW-1185">Reference proteome</keyword>
<comment type="caution">
    <text evidence="1">The sequence shown here is derived from an EMBL/GenBank/DDBJ whole genome shotgun (WGS) entry which is preliminary data.</text>
</comment>
<organism evidence="1 2">
    <name type="scientific">Ignelater luminosus</name>
    <name type="common">Cucubano</name>
    <name type="synonym">Pyrophorus luminosus</name>
    <dbReference type="NCBI Taxonomy" id="2038154"/>
    <lineage>
        <taxon>Eukaryota</taxon>
        <taxon>Metazoa</taxon>
        <taxon>Ecdysozoa</taxon>
        <taxon>Arthropoda</taxon>
        <taxon>Hexapoda</taxon>
        <taxon>Insecta</taxon>
        <taxon>Pterygota</taxon>
        <taxon>Neoptera</taxon>
        <taxon>Endopterygota</taxon>
        <taxon>Coleoptera</taxon>
        <taxon>Polyphaga</taxon>
        <taxon>Elateriformia</taxon>
        <taxon>Elateroidea</taxon>
        <taxon>Elateridae</taxon>
        <taxon>Agrypninae</taxon>
        <taxon>Pyrophorini</taxon>
        <taxon>Ignelater</taxon>
    </lineage>
</organism>
<evidence type="ECO:0000313" key="1">
    <source>
        <dbReference type="EMBL" id="KAF2886684.1"/>
    </source>
</evidence>
<protein>
    <submittedName>
        <fullName evidence="1">Uncharacterized protein</fullName>
    </submittedName>
</protein>
<proteinExistence type="predicted"/>
<name>A0A8K0CI48_IGNLU</name>
<sequence length="103" mass="12026">MTGKYKGEVQNLAEGMDIEKEFLNKRKRRVKIMETDKTPDEASNLAPEELFKIQTLLSQIDWRYQKMKTIRDDFCFLYGSSLEYMTVADLKKIGISLLNIAKI</sequence>
<dbReference type="AlphaFoldDB" id="A0A8K0CI48"/>
<gene>
    <name evidence="1" type="ORF">ILUMI_19489</name>
</gene>